<dbReference type="EMBL" id="JAGKQM010000010">
    <property type="protein sequence ID" value="KAH0906133.1"/>
    <property type="molecule type" value="Genomic_DNA"/>
</dbReference>
<organism evidence="1 2">
    <name type="scientific">Brassica napus</name>
    <name type="common">Rape</name>
    <dbReference type="NCBI Taxonomy" id="3708"/>
    <lineage>
        <taxon>Eukaryota</taxon>
        <taxon>Viridiplantae</taxon>
        <taxon>Streptophyta</taxon>
        <taxon>Embryophyta</taxon>
        <taxon>Tracheophyta</taxon>
        <taxon>Spermatophyta</taxon>
        <taxon>Magnoliopsida</taxon>
        <taxon>eudicotyledons</taxon>
        <taxon>Gunneridae</taxon>
        <taxon>Pentapetalae</taxon>
        <taxon>rosids</taxon>
        <taxon>malvids</taxon>
        <taxon>Brassicales</taxon>
        <taxon>Brassicaceae</taxon>
        <taxon>Brassiceae</taxon>
        <taxon>Brassica</taxon>
    </lineage>
</organism>
<evidence type="ECO:0000313" key="2">
    <source>
        <dbReference type="Proteomes" id="UP000824890"/>
    </source>
</evidence>
<gene>
    <name evidence="1" type="ORF">HID58_037960</name>
</gene>
<name>A0ABQ8BMW1_BRANA</name>
<reference evidence="1 2" key="1">
    <citation type="submission" date="2021-05" db="EMBL/GenBank/DDBJ databases">
        <title>Genome Assembly of Synthetic Allotetraploid Brassica napus Reveals Homoeologous Exchanges between Subgenomes.</title>
        <authorList>
            <person name="Davis J.T."/>
        </authorList>
    </citation>
    <scope>NUCLEOTIDE SEQUENCE [LARGE SCALE GENOMIC DNA]</scope>
    <source>
        <strain evidence="2">cv. Da-Ae</strain>
        <tissue evidence="1">Seedling</tissue>
    </source>
</reference>
<keyword evidence="2" id="KW-1185">Reference proteome</keyword>
<evidence type="ECO:0000313" key="1">
    <source>
        <dbReference type="EMBL" id="KAH0906133.1"/>
    </source>
</evidence>
<accession>A0ABQ8BMW1</accession>
<comment type="caution">
    <text evidence="1">The sequence shown here is derived from an EMBL/GenBank/DDBJ whole genome shotgun (WGS) entry which is preliminary data.</text>
</comment>
<dbReference type="Proteomes" id="UP000824890">
    <property type="component" value="Unassembled WGS sequence"/>
</dbReference>
<sequence>MSHQSRLMEDVSNAIVTVSTPPDVKLYNQVKEVFNVAVHPSLRWRYVAAEPIVEDVSNAVFTVSTPPDVELYSRE</sequence>
<proteinExistence type="predicted"/>
<protein>
    <submittedName>
        <fullName evidence="1">Uncharacterized protein</fullName>
    </submittedName>
</protein>